<dbReference type="EMBL" id="JADKGY010000001">
    <property type="protein sequence ID" value="MBK9981613.1"/>
    <property type="molecule type" value="Genomic_DNA"/>
</dbReference>
<dbReference type="InterPro" id="IPR023166">
    <property type="entry name" value="BaiN-like_dom_sf"/>
</dbReference>
<accession>A0A9D7XRR4</accession>
<dbReference type="InterPro" id="IPR004792">
    <property type="entry name" value="BaiN-like"/>
</dbReference>
<dbReference type="Pfam" id="PF22780">
    <property type="entry name" value="HI0933_like_1st"/>
    <property type="match status" value="1"/>
</dbReference>
<dbReference type="SUPFAM" id="SSF160996">
    <property type="entry name" value="HI0933 insert domain-like"/>
    <property type="match status" value="1"/>
</dbReference>
<comment type="caution">
    <text evidence="6">The sequence shown here is derived from an EMBL/GenBank/DDBJ whole genome shotgun (WGS) entry which is preliminary data.</text>
</comment>
<dbReference type="SUPFAM" id="SSF51905">
    <property type="entry name" value="FAD/NAD(P)-binding domain"/>
    <property type="match status" value="1"/>
</dbReference>
<dbReference type="Proteomes" id="UP000808337">
    <property type="component" value="Unassembled WGS sequence"/>
</dbReference>
<evidence type="ECO:0000256" key="1">
    <source>
        <dbReference type="ARBA" id="ARBA00001974"/>
    </source>
</evidence>
<evidence type="ECO:0000259" key="4">
    <source>
        <dbReference type="Pfam" id="PF03486"/>
    </source>
</evidence>
<dbReference type="Gene3D" id="1.10.8.260">
    <property type="entry name" value="HI0933 insert domain-like"/>
    <property type="match status" value="1"/>
</dbReference>
<dbReference type="Pfam" id="PF03486">
    <property type="entry name" value="HI0933_like"/>
    <property type="match status" value="1"/>
</dbReference>
<feature type="domain" description="RsdA/BaiN/AoA(So)-like Rossmann fold-like" evidence="4">
    <location>
        <begin position="4"/>
        <end position="402"/>
    </location>
</feature>
<comment type="cofactor">
    <cofactor evidence="1">
        <name>FAD</name>
        <dbReference type="ChEBI" id="CHEBI:57692"/>
    </cofactor>
</comment>
<dbReference type="PANTHER" id="PTHR42887">
    <property type="entry name" value="OS12G0638800 PROTEIN"/>
    <property type="match status" value="1"/>
</dbReference>
<evidence type="ECO:0000256" key="2">
    <source>
        <dbReference type="ARBA" id="ARBA00022630"/>
    </source>
</evidence>
<sequence>MIFDLVVIGGGAGGFFGAIRVGELFPGAKICILEAARKPLSKVEISGGGRCNVTHACFDPEELTSFYPRGQKEMLGPFFKFQPKDMVEWLQSRGVKLKKENDGRMFPVTDKSSTIIDCFTRAIERSGIKLLISTRASDWVFDESTASWKITLFDGNTLQSKFLLIASGSDQRTWDLLKKIGHTIISPVPSLFTFNIRDTNLLSLQGISKSDVKVSIPAFKLETSGPLLITHWGVSGPAILKLSAWGARDLYDCGYVFDLVINWRGAEDQDMFRKWLQSTMKINTRRKVNNLVVQDIPARLWKYFCTRAEIPELTNCSEMGNKHLDRLADVLCRDTYRVTGKSTYKDEFVTAGGVDLTDIDMKSFQSKIRPQLFLVGEVLNIDALTGGFNFQAAWTGAELAARKMSELLRSN</sequence>
<proteinExistence type="predicted"/>
<feature type="domain" description="RsdA/BaiN/AoA(So)-like insert" evidence="5">
    <location>
        <begin position="188"/>
        <end position="349"/>
    </location>
</feature>
<keyword evidence="3" id="KW-0274">FAD</keyword>
<dbReference type="InterPro" id="IPR057661">
    <property type="entry name" value="RsdA/BaiN/AoA(So)_Rossmann"/>
</dbReference>
<dbReference type="PANTHER" id="PTHR42887:SF2">
    <property type="entry name" value="OS12G0638800 PROTEIN"/>
    <property type="match status" value="1"/>
</dbReference>
<dbReference type="Gene3D" id="3.50.50.60">
    <property type="entry name" value="FAD/NAD(P)-binding domain"/>
    <property type="match status" value="1"/>
</dbReference>
<evidence type="ECO:0000313" key="6">
    <source>
        <dbReference type="EMBL" id="MBK9981613.1"/>
    </source>
</evidence>
<name>A0A9D7XRR4_9BACT</name>
<evidence type="ECO:0000313" key="7">
    <source>
        <dbReference type="Proteomes" id="UP000808337"/>
    </source>
</evidence>
<dbReference type="AlphaFoldDB" id="A0A9D7XRR4"/>
<reference evidence="6 7" key="1">
    <citation type="submission" date="2020-10" db="EMBL/GenBank/DDBJ databases">
        <title>Connecting structure to function with the recovery of over 1000 high-quality activated sludge metagenome-assembled genomes encoding full-length rRNA genes using long-read sequencing.</title>
        <authorList>
            <person name="Singleton C.M."/>
            <person name="Petriglieri F."/>
            <person name="Kristensen J.M."/>
            <person name="Kirkegaard R.H."/>
            <person name="Michaelsen T.Y."/>
            <person name="Andersen M.H."/>
            <person name="Karst S.M."/>
            <person name="Dueholm M.S."/>
            <person name="Nielsen P.H."/>
            <person name="Albertsen M."/>
        </authorList>
    </citation>
    <scope>NUCLEOTIDE SEQUENCE [LARGE SCALE GENOMIC DNA]</scope>
    <source>
        <strain evidence="6">Ribe_18-Q3-R11-54_MAXAC.273</strain>
    </source>
</reference>
<dbReference type="PRINTS" id="PR00368">
    <property type="entry name" value="FADPNR"/>
</dbReference>
<keyword evidence="2" id="KW-0285">Flavoprotein</keyword>
<gene>
    <name evidence="6" type="ORF">IPP15_04185</name>
</gene>
<organism evidence="6 7">
    <name type="scientific">Candidatus Opimibacter skivensis</name>
    <dbReference type="NCBI Taxonomy" id="2982028"/>
    <lineage>
        <taxon>Bacteria</taxon>
        <taxon>Pseudomonadati</taxon>
        <taxon>Bacteroidota</taxon>
        <taxon>Saprospiria</taxon>
        <taxon>Saprospirales</taxon>
        <taxon>Saprospiraceae</taxon>
        <taxon>Candidatus Opimibacter</taxon>
    </lineage>
</organism>
<dbReference type="NCBIfam" id="TIGR00275">
    <property type="entry name" value="aminoacetone oxidase family FAD-binding enzyme"/>
    <property type="match status" value="1"/>
</dbReference>
<evidence type="ECO:0000256" key="3">
    <source>
        <dbReference type="ARBA" id="ARBA00022827"/>
    </source>
</evidence>
<dbReference type="InterPro" id="IPR055178">
    <property type="entry name" value="RsdA/BaiN/AoA(So)-like_dom"/>
</dbReference>
<protein>
    <submittedName>
        <fullName evidence="6">Aminoacetone oxidase family FAD-binding enzyme</fullName>
    </submittedName>
</protein>
<evidence type="ECO:0000259" key="5">
    <source>
        <dbReference type="Pfam" id="PF22780"/>
    </source>
</evidence>
<dbReference type="PRINTS" id="PR00411">
    <property type="entry name" value="PNDRDTASEI"/>
</dbReference>
<dbReference type="Gene3D" id="2.40.30.10">
    <property type="entry name" value="Translation factors"/>
    <property type="match status" value="1"/>
</dbReference>
<dbReference type="InterPro" id="IPR036188">
    <property type="entry name" value="FAD/NAD-bd_sf"/>
</dbReference>